<dbReference type="EMBL" id="UYSL01020167">
    <property type="protein sequence ID" value="VDL73199.1"/>
    <property type="molecule type" value="Genomic_DNA"/>
</dbReference>
<evidence type="ECO:0000313" key="2">
    <source>
        <dbReference type="EMBL" id="VDL73199.1"/>
    </source>
</evidence>
<gene>
    <name evidence="2" type="ORF">NBR_LOCUS9610</name>
</gene>
<evidence type="ECO:0000313" key="3">
    <source>
        <dbReference type="Proteomes" id="UP000271162"/>
    </source>
</evidence>
<feature type="region of interest" description="Disordered" evidence="1">
    <location>
        <begin position="142"/>
        <end position="167"/>
    </location>
</feature>
<reference evidence="2 3" key="2">
    <citation type="submission" date="2018-11" db="EMBL/GenBank/DDBJ databases">
        <authorList>
            <consortium name="Pathogen Informatics"/>
        </authorList>
    </citation>
    <scope>NUCLEOTIDE SEQUENCE [LARGE SCALE GENOMIC DNA]</scope>
</reference>
<proteinExistence type="predicted"/>
<keyword evidence="3" id="KW-1185">Reference proteome</keyword>
<protein>
    <submittedName>
        <fullName evidence="4">Remorin_C domain-containing protein</fullName>
    </submittedName>
</protein>
<name>A0A0N4Y1T6_NIPBR</name>
<evidence type="ECO:0000313" key="4">
    <source>
        <dbReference type="WBParaSite" id="NBR_0000960901-mRNA-1"/>
    </source>
</evidence>
<evidence type="ECO:0000256" key="1">
    <source>
        <dbReference type="SAM" id="MobiDB-lite"/>
    </source>
</evidence>
<feature type="compositionally biased region" description="Basic and acidic residues" evidence="1">
    <location>
        <begin position="151"/>
        <end position="167"/>
    </location>
</feature>
<dbReference type="WBParaSite" id="NBR_0000960901-mRNA-1">
    <property type="protein sequence ID" value="NBR_0000960901-mRNA-1"/>
    <property type="gene ID" value="NBR_0000960901"/>
</dbReference>
<dbReference type="AlphaFoldDB" id="A0A0N4Y1T6"/>
<accession>A0A0N4Y1T6</accession>
<dbReference type="Proteomes" id="UP000271162">
    <property type="component" value="Unassembled WGS sequence"/>
</dbReference>
<organism evidence="4">
    <name type="scientific">Nippostrongylus brasiliensis</name>
    <name type="common">Rat hookworm</name>
    <dbReference type="NCBI Taxonomy" id="27835"/>
    <lineage>
        <taxon>Eukaryota</taxon>
        <taxon>Metazoa</taxon>
        <taxon>Ecdysozoa</taxon>
        <taxon>Nematoda</taxon>
        <taxon>Chromadorea</taxon>
        <taxon>Rhabditida</taxon>
        <taxon>Rhabditina</taxon>
        <taxon>Rhabditomorpha</taxon>
        <taxon>Strongyloidea</taxon>
        <taxon>Heligmosomidae</taxon>
        <taxon>Nippostrongylus</taxon>
    </lineage>
</organism>
<sequence>MIDRFSNETFSKNIQYQLHCDVITITTSLHVSRLDSCGEQEGDQVVGQEPMQDEAEASAIGCYNEGGFWERILNNPDCEWSVEAETIAAEYNSNTSKKVDAIKEVNQEEILTMMRTASKQKERMAVIDTRFVAMSPITKDQAKQVGIPKQQFEKEIRSTKHKGANED</sequence>
<reference evidence="4" key="1">
    <citation type="submission" date="2017-02" db="UniProtKB">
        <authorList>
            <consortium name="WormBaseParasite"/>
        </authorList>
    </citation>
    <scope>IDENTIFICATION</scope>
</reference>